<evidence type="ECO:0000256" key="4">
    <source>
        <dbReference type="ARBA" id="ARBA00023136"/>
    </source>
</evidence>
<dbReference type="AlphaFoldDB" id="A0A8S9WW19"/>
<evidence type="ECO:0000256" key="3">
    <source>
        <dbReference type="ARBA" id="ARBA00022989"/>
    </source>
</evidence>
<dbReference type="GO" id="GO:0043565">
    <property type="term" value="F:sequence-specific DNA binding"/>
    <property type="evidence" value="ECO:0007669"/>
    <property type="project" value="TreeGrafter"/>
</dbReference>
<evidence type="ECO:0000313" key="8">
    <source>
        <dbReference type="EMBL" id="KAF6199515.1"/>
    </source>
</evidence>
<dbReference type="SUPFAM" id="SSF53822">
    <property type="entry name" value="Periplasmic binding protein-like I"/>
    <property type="match status" value="1"/>
</dbReference>
<feature type="region of interest" description="Disordered" evidence="5">
    <location>
        <begin position="108"/>
        <end position="167"/>
    </location>
</feature>
<evidence type="ECO:0000259" key="7">
    <source>
        <dbReference type="Pfam" id="PF13843"/>
    </source>
</evidence>
<evidence type="ECO:0000259" key="6">
    <source>
        <dbReference type="Pfam" id="PF01094"/>
    </source>
</evidence>
<reference evidence="8" key="1">
    <citation type="journal article" date="2021" name="Mol. Ecol. Resour.">
        <title>Apolygus lucorum genome provides insights into omnivorousness and mesophyll feeding.</title>
        <authorList>
            <person name="Liu Y."/>
            <person name="Liu H."/>
            <person name="Wang H."/>
            <person name="Huang T."/>
            <person name="Liu B."/>
            <person name="Yang B."/>
            <person name="Yin L."/>
            <person name="Li B."/>
            <person name="Zhang Y."/>
            <person name="Zhang S."/>
            <person name="Jiang F."/>
            <person name="Zhang X."/>
            <person name="Ren Y."/>
            <person name="Wang B."/>
            <person name="Wang S."/>
            <person name="Lu Y."/>
            <person name="Wu K."/>
            <person name="Fan W."/>
            <person name="Wang G."/>
        </authorList>
    </citation>
    <scope>NUCLEOTIDE SEQUENCE</scope>
    <source>
        <strain evidence="8">12Hb</strain>
    </source>
</reference>
<evidence type="ECO:0000256" key="2">
    <source>
        <dbReference type="ARBA" id="ARBA00022692"/>
    </source>
</evidence>
<accession>A0A8S9WW19</accession>
<feature type="domain" description="Receptor ligand binding region" evidence="6">
    <location>
        <begin position="392"/>
        <end position="732"/>
    </location>
</feature>
<dbReference type="InterPro" id="IPR028082">
    <property type="entry name" value="Peripla_BP_I"/>
</dbReference>
<evidence type="ECO:0000313" key="9">
    <source>
        <dbReference type="Proteomes" id="UP000466442"/>
    </source>
</evidence>
<dbReference type="InterPro" id="IPR029526">
    <property type="entry name" value="PGBD"/>
</dbReference>
<dbReference type="PANTHER" id="PTHR47055:SF3">
    <property type="entry name" value="PHORBOL-ESTER_DAG-TYPE DOMAIN-CONTAINING PROTEIN"/>
    <property type="match status" value="1"/>
</dbReference>
<protein>
    <recommendedName>
        <fullName evidence="10">Receptor ligand binding region domain-containing protein</fullName>
    </recommendedName>
</protein>
<evidence type="ECO:0008006" key="10">
    <source>
        <dbReference type="Google" id="ProtNLM"/>
    </source>
</evidence>
<dbReference type="Gene3D" id="3.40.50.2300">
    <property type="match status" value="2"/>
</dbReference>
<dbReference type="PANTHER" id="PTHR47055">
    <property type="entry name" value="DDE_TNP_1_7 DOMAIN-CONTAINING PROTEIN"/>
    <property type="match status" value="1"/>
</dbReference>
<dbReference type="Proteomes" id="UP000466442">
    <property type="component" value="Unassembled WGS sequence"/>
</dbReference>
<dbReference type="InterPro" id="IPR052638">
    <property type="entry name" value="PiggyBac_TE-derived"/>
</dbReference>
<evidence type="ECO:0000256" key="1">
    <source>
        <dbReference type="ARBA" id="ARBA00004370"/>
    </source>
</evidence>
<dbReference type="Pfam" id="PF01094">
    <property type="entry name" value="ANF_receptor"/>
    <property type="match status" value="1"/>
</dbReference>
<keyword evidence="2" id="KW-0812">Transmembrane</keyword>
<gene>
    <name evidence="8" type="ORF">GE061_007541</name>
</gene>
<dbReference type="EMBL" id="WIXP02000015">
    <property type="protein sequence ID" value="KAF6199515.1"/>
    <property type="molecule type" value="Genomic_DNA"/>
</dbReference>
<keyword evidence="9" id="KW-1185">Reference proteome</keyword>
<comment type="caution">
    <text evidence="8">The sequence shown here is derived from an EMBL/GenBank/DDBJ whole genome shotgun (WGS) entry which is preliminary data.</text>
</comment>
<feature type="compositionally biased region" description="Polar residues" evidence="5">
    <location>
        <begin position="124"/>
        <end position="137"/>
    </location>
</feature>
<dbReference type="GO" id="GO:0016020">
    <property type="term" value="C:membrane"/>
    <property type="evidence" value="ECO:0007669"/>
    <property type="project" value="UniProtKB-SubCell"/>
</dbReference>
<sequence>MKIPLHEVITLLENGSSLDDVEFCLLPPEEGGNFTEEESGNEDEFDLNHLPGKILRQDVELVALNEAEDGDPNSFNNLIVEDENIVIPADYATDDVDMNVMTDQDISMAENSNTSTPAIIIEDSLTTPANRDGQSSDESPRAKRKGRPKRAHVPSQKNSKRLCTPPNIVASTSRYNRKGKKKNDTEWVENEDIFVTRAGRGDVDQIFFSDCQEDSVTSVECFQMMFGDGLVQLIQKYSNTYAMQKNHHLNVTTDEIKTFIAILLLTGYLSPRYMRMFWETQSDTHNPLVSGSMRRNRFFEIQQYLHLSDNTSLPQNDRYGKVMLAVCVTALLLPLAISCDLQCPQQVNASRQVIYNRLYKYLTGTGAHNFIESVTIGFLGAYGDTEVTVGLGALPLAVDAVNADPTLLPGKRLNFVAADIGTNPRWPPLSLRAMTEMRDNGTVAFVGPDGTCVSEALVAAAWNLPIISYRCADMAVSDKRVYHTFARTLPPSKSVSKSVVALLKAFEWDKFVIVSGQTAWAVQVKDAVRSFAKEHGMTVTSEWQFPEYIPMLKVKIDRIVADSYKKTRVYVFIGEHVALVDFVKCLQERKLLDIGDYIVISVDDQIYDPANKGSIVQRGYIDPWLNLGDNSLLPFRSVLKLTPSHPRNPEYNAICEQVRNISIKPPFCVPYHRMIFDSLTVPISAAHLYDAVMIYARALTEVFAAGEDPRNGTAVLKRILNRSYHSVQGHDVSTYYL</sequence>
<dbReference type="Pfam" id="PF13843">
    <property type="entry name" value="DDE_Tnp_1_7"/>
    <property type="match status" value="1"/>
</dbReference>
<name>A0A8S9WW19_APOLU</name>
<dbReference type="OrthoDB" id="5984008at2759"/>
<proteinExistence type="predicted"/>
<evidence type="ECO:0000256" key="5">
    <source>
        <dbReference type="SAM" id="MobiDB-lite"/>
    </source>
</evidence>
<keyword evidence="4" id="KW-0472">Membrane</keyword>
<keyword evidence="3" id="KW-1133">Transmembrane helix</keyword>
<feature type="compositionally biased region" description="Basic residues" evidence="5">
    <location>
        <begin position="142"/>
        <end position="152"/>
    </location>
</feature>
<organism evidence="8 9">
    <name type="scientific">Apolygus lucorum</name>
    <name type="common">Small green plant bug</name>
    <name type="synonym">Lygocoris lucorum</name>
    <dbReference type="NCBI Taxonomy" id="248454"/>
    <lineage>
        <taxon>Eukaryota</taxon>
        <taxon>Metazoa</taxon>
        <taxon>Ecdysozoa</taxon>
        <taxon>Arthropoda</taxon>
        <taxon>Hexapoda</taxon>
        <taxon>Insecta</taxon>
        <taxon>Pterygota</taxon>
        <taxon>Neoptera</taxon>
        <taxon>Paraneoptera</taxon>
        <taxon>Hemiptera</taxon>
        <taxon>Heteroptera</taxon>
        <taxon>Panheteroptera</taxon>
        <taxon>Cimicomorpha</taxon>
        <taxon>Miridae</taxon>
        <taxon>Mirini</taxon>
        <taxon>Apolygus</taxon>
    </lineage>
</organism>
<feature type="domain" description="PiggyBac transposable element-derived protein" evidence="7">
    <location>
        <begin position="218"/>
        <end position="322"/>
    </location>
</feature>
<feature type="compositionally biased region" description="Polar residues" evidence="5">
    <location>
        <begin position="108"/>
        <end position="117"/>
    </location>
</feature>
<comment type="subcellular location">
    <subcellularLocation>
        <location evidence="1">Membrane</location>
    </subcellularLocation>
</comment>
<dbReference type="InterPro" id="IPR001828">
    <property type="entry name" value="ANF_lig-bd_rcpt"/>
</dbReference>